<keyword evidence="1" id="KW-0479">Metal-binding</keyword>
<dbReference type="PROSITE" id="PS00518">
    <property type="entry name" value="ZF_RING_1"/>
    <property type="match status" value="1"/>
</dbReference>
<protein>
    <submittedName>
        <fullName evidence="6">E3 ubiquitin-protein ligase mib2</fullName>
    </submittedName>
</protein>
<dbReference type="InterPro" id="IPR001841">
    <property type="entry name" value="Znf_RING"/>
</dbReference>
<keyword evidence="7" id="KW-1185">Reference proteome</keyword>
<dbReference type="Pfam" id="PF13920">
    <property type="entry name" value="zf-C3HC4_3"/>
    <property type="match status" value="2"/>
</dbReference>
<dbReference type="InterPro" id="IPR013083">
    <property type="entry name" value="Znf_RING/FYVE/PHD"/>
</dbReference>
<organism evidence="6 7">
    <name type="scientific">Tritrichomonas musculus</name>
    <dbReference type="NCBI Taxonomy" id="1915356"/>
    <lineage>
        <taxon>Eukaryota</taxon>
        <taxon>Metamonada</taxon>
        <taxon>Parabasalia</taxon>
        <taxon>Tritrichomonadida</taxon>
        <taxon>Tritrichomonadidae</taxon>
        <taxon>Tritrichomonas</taxon>
    </lineage>
</organism>
<evidence type="ECO:0000313" key="7">
    <source>
        <dbReference type="Proteomes" id="UP001470230"/>
    </source>
</evidence>
<dbReference type="InterPro" id="IPR039448">
    <property type="entry name" value="Beta_helix"/>
</dbReference>
<dbReference type="SMART" id="SM00710">
    <property type="entry name" value="PbH1"/>
    <property type="match status" value="8"/>
</dbReference>
<dbReference type="PROSITE" id="PS50089">
    <property type="entry name" value="ZF_RING_2"/>
    <property type="match status" value="2"/>
</dbReference>
<dbReference type="Proteomes" id="UP001470230">
    <property type="component" value="Unassembled WGS sequence"/>
</dbReference>
<feature type="domain" description="RING-type" evidence="5">
    <location>
        <begin position="522"/>
        <end position="562"/>
    </location>
</feature>
<reference evidence="6 7" key="1">
    <citation type="submission" date="2024-04" db="EMBL/GenBank/DDBJ databases">
        <title>Tritrichomonas musculus Genome.</title>
        <authorList>
            <person name="Alves-Ferreira E."/>
            <person name="Grigg M."/>
            <person name="Lorenzi H."/>
            <person name="Galac M."/>
        </authorList>
    </citation>
    <scope>NUCLEOTIDE SEQUENCE [LARGE SCALE GENOMIC DNA]</scope>
    <source>
        <strain evidence="6 7">EAF2021</strain>
    </source>
</reference>
<dbReference type="SUPFAM" id="SSF51126">
    <property type="entry name" value="Pectin lyase-like"/>
    <property type="match status" value="3"/>
</dbReference>
<feature type="domain" description="RING-type" evidence="5">
    <location>
        <begin position="580"/>
        <end position="618"/>
    </location>
</feature>
<evidence type="ECO:0000259" key="5">
    <source>
        <dbReference type="PROSITE" id="PS50089"/>
    </source>
</evidence>
<dbReference type="EMBL" id="JAPFFF010000012">
    <property type="protein sequence ID" value="KAK8876306.1"/>
    <property type="molecule type" value="Genomic_DNA"/>
</dbReference>
<dbReference type="Pfam" id="PF13229">
    <property type="entry name" value="Beta_helix"/>
    <property type="match status" value="2"/>
</dbReference>
<dbReference type="Gene3D" id="3.30.40.10">
    <property type="entry name" value="Zinc/RING finger domain, C3HC4 (zinc finger)"/>
    <property type="match status" value="2"/>
</dbReference>
<evidence type="ECO:0000256" key="4">
    <source>
        <dbReference type="PROSITE-ProRule" id="PRU00175"/>
    </source>
</evidence>
<sequence>MAFNHGNLHPHEVQFSRIPETVPPRRMDQTLTEYHVKRQDFRREPKDIILNFHYSMKLIFNNQWEYHCKQITLSNVGRVELHKAHIFGSISIVQSTLVVNDCIFEKPLNGIDYFISATNKSTCMISNTNFSDTQLYGLCVDDYSEMGLNSCIILKCGLASLSVTGKSKCYCQNTTILENLTNGIIVKMNSEIYLTDCIIKNTKKKGMSVTSSFAKLKNCVFANNGSSALSFSKSIGNTMENCEITGCSSVSLKLEDSRLTILNSRIHHSKKTCIRSVLNSHVNVKKCTFSDCKWSLISIYGETHFNCAASLFEMSNIRGITASDDSHLNLIGCTFRHFSENGVRVIGTKNAFIDDCVFYNCRLSGLDVCDYGDAIVNNSIFAGGYEHGVKVFTGASCSMDNVYFFGPFHHAINLNYGGFGFFSNCIFGNLQNSLKFENIRPFAAHANMLKMIKSKSSICECFDRLDKNSKYDTRFIKVNTQWFSTATHCFIIDVGQYELIANQNRIKNTLSIPIEKLKPAKCKICEKSAIGIHFYPCGHCVYCTECWNKSDTKHPKRCPVCRSIIEKTVSRIDTSDDDKCPICYDAQIDSIILPCGHTVCKECAMHWLKTSSICPFCREANVKVRQFVPYE</sequence>
<comment type="caution">
    <text evidence="6">The sequence shown here is derived from an EMBL/GenBank/DDBJ whole genome shotgun (WGS) entry which is preliminary data.</text>
</comment>
<evidence type="ECO:0000256" key="3">
    <source>
        <dbReference type="ARBA" id="ARBA00022833"/>
    </source>
</evidence>
<keyword evidence="2 4" id="KW-0863">Zinc-finger</keyword>
<dbReference type="InterPro" id="IPR012334">
    <property type="entry name" value="Pectin_lyas_fold"/>
</dbReference>
<dbReference type="InterPro" id="IPR011050">
    <property type="entry name" value="Pectin_lyase_fold/virulence"/>
</dbReference>
<dbReference type="InterPro" id="IPR006626">
    <property type="entry name" value="PbH1"/>
</dbReference>
<gene>
    <name evidence="6" type="ORF">M9Y10_006501</name>
</gene>
<name>A0ABR2JEV2_9EUKA</name>
<evidence type="ECO:0000256" key="2">
    <source>
        <dbReference type="ARBA" id="ARBA00022771"/>
    </source>
</evidence>
<evidence type="ECO:0000313" key="6">
    <source>
        <dbReference type="EMBL" id="KAK8876306.1"/>
    </source>
</evidence>
<dbReference type="SMART" id="SM00184">
    <property type="entry name" value="RING"/>
    <property type="match status" value="2"/>
</dbReference>
<dbReference type="InterPro" id="IPR017907">
    <property type="entry name" value="Znf_RING_CS"/>
</dbReference>
<keyword evidence="3" id="KW-0862">Zinc</keyword>
<dbReference type="PANTHER" id="PTHR14879">
    <property type="entry name" value="CASPASE REGULATOR, RING FINGER DOMAIN-CONTAINING"/>
    <property type="match status" value="1"/>
</dbReference>
<dbReference type="PANTHER" id="PTHR14879:SF5">
    <property type="entry name" value="RING-TYPE DOMAIN-CONTAINING PROTEIN"/>
    <property type="match status" value="1"/>
</dbReference>
<accession>A0ABR2JEV2</accession>
<dbReference type="Gene3D" id="2.160.20.10">
    <property type="entry name" value="Single-stranded right-handed beta-helix, Pectin lyase-like"/>
    <property type="match status" value="2"/>
</dbReference>
<dbReference type="InterPro" id="IPR051728">
    <property type="entry name" value="RING-FYVE_E3_ubiquitin-ligase"/>
</dbReference>
<dbReference type="SUPFAM" id="SSF57850">
    <property type="entry name" value="RING/U-box"/>
    <property type="match status" value="2"/>
</dbReference>
<evidence type="ECO:0000256" key="1">
    <source>
        <dbReference type="ARBA" id="ARBA00022723"/>
    </source>
</evidence>
<proteinExistence type="predicted"/>